<evidence type="ECO:0000313" key="4">
    <source>
        <dbReference type="EMBL" id="MXN65273.1"/>
    </source>
</evidence>
<dbReference type="Gene3D" id="2.130.10.10">
    <property type="entry name" value="YVTN repeat-like/Quinoprotein amine dehydrogenase"/>
    <property type="match status" value="2"/>
</dbReference>
<dbReference type="InterPro" id="IPR051179">
    <property type="entry name" value="WD_repeat_multifunction"/>
</dbReference>
<dbReference type="EMBL" id="WUMV01000003">
    <property type="protein sequence ID" value="MXN65273.1"/>
    <property type="molecule type" value="Genomic_DNA"/>
</dbReference>
<dbReference type="RefSeq" id="WP_160775471.1">
    <property type="nucleotide sequence ID" value="NZ_WUMV01000003.1"/>
</dbReference>
<dbReference type="Pfam" id="PF00400">
    <property type="entry name" value="WD40"/>
    <property type="match status" value="1"/>
</dbReference>
<dbReference type="Pfam" id="PF12894">
    <property type="entry name" value="ANAPC4_WD40"/>
    <property type="match status" value="1"/>
</dbReference>
<comment type="caution">
    <text evidence="4">The sequence shown here is derived from an EMBL/GenBank/DDBJ whole genome shotgun (WGS) entry which is preliminary data.</text>
</comment>
<evidence type="ECO:0000313" key="5">
    <source>
        <dbReference type="Proteomes" id="UP000433101"/>
    </source>
</evidence>
<evidence type="ECO:0000256" key="2">
    <source>
        <dbReference type="ARBA" id="ARBA00022737"/>
    </source>
</evidence>
<name>A0A7X3LUF7_9HYPH</name>
<dbReference type="SMART" id="SM00320">
    <property type="entry name" value="WD40"/>
    <property type="match status" value="4"/>
</dbReference>
<feature type="domain" description="Anaphase-promoting complex subunit 4-like WD40" evidence="3">
    <location>
        <begin position="262"/>
        <end position="322"/>
    </location>
</feature>
<dbReference type="Pfam" id="PF07676">
    <property type="entry name" value="PD40"/>
    <property type="match status" value="1"/>
</dbReference>
<sequence length="325" mass="34279">MPVIAPVDCDTFVVKAAFLGNTAAFACGNGTVRLVGEGETLAKPHDGGLLAAAVSPDGSRIVTGGDDGRVVGVSADGSLSEIASRPRKWIDMVTVAAQGAVAFASGRTAWVVQEGGKEKEFTLPRAVGGIAFAPRGLRLAVARYDGVSLFWVNVDSPEQDLSWKGAHTGILFSPDGKYIVTTMQENALHGWRLADQQDMRMTGYPTKVKSMDWSAKGRYLATSGANAAVLWPFHGKSGPMGQQPLQLGVRSDTIVAVVACHPKEDVIAIGYQDGMVLAVRFEDNAEVLLRRPGEAPVSTLAWDARGERLAFGTEAGEAGIISLGE</sequence>
<keyword evidence="2" id="KW-0677">Repeat</keyword>
<keyword evidence="5" id="KW-1185">Reference proteome</keyword>
<dbReference type="PANTHER" id="PTHR19857">
    <property type="entry name" value="MITOCHONDRIAL DIVISION PROTEIN 1-RELATED"/>
    <property type="match status" value="1"/>
</dbReference>
<evidence type="ECO:0000256" key="1">
    <source>
        <dbReference type="ARBA" id="ARBA00022574"/>
    </source>
</evidence>
<accession>A0A7X3LUF7</accession>
<dbReference type="SUPFAM" id="SSF82171">
    <property type="entry name" value="DPP6 N-terminal domain-like"/>
    <property type="match status" value="1"/>
</dbReference>
<protein>
    <submittedName>
        <fullName evidence="4">WD40 repeat domain-containing protein</fullName>
    </submittedName>
</protein>
<dbReference type="InterPro" id="IPR001680">
    <property type="entry name" value="WD40_rpt"/>
</dbReference>
<keyword evidence="1" id="KW-0853">WD repeat</keyword>
<evidence type="ECO:0000259" key="3">
    <source>
        <dbReference type="Pfam" id="PF12894"/>
    </source>
</evidence>
<gene>
    <name evidence="4" type="ORF">GR183_10210</name>
</gene>
<dbReference type="InterPro" id="IPR024977">
    <property type="entry name" value="Apc4-like_WD40_dom"/>
</dbReference>
<dbReference type="Proteomes" id="UP000433101">
    <property type="component" value="Unassembled WGS sequence"/>
</dbReference>
<proteinExistence type="predicted"/>
<dbReference type="PANTHER" id="PTHR19857:SF8">
    <property type="entry name" value="ANGIO-ASSOCIATED MIGRATORY CELL PROTEIN"/>
    <property type="match status" value="1"/>
</dbReference>
<dbReference type="InterPro" id="IPR015943">
    <property type="entry name" value="WD40/YVTN_repeat-like_dom_sf"/>
</dbReference>
<reference evidence="4 5" key="1">
    <citation type="submission" date="2019-12" db="EMBL/GenBank/DDBJ databases">
        <authorList>
            <person name="Li M."/>
        </authorList>
    </citation>
    <scope>NUCLEOTIDE SEQUENCE [LARGE SCALE GENOMIC DNA]</scope>
    <source>
        <strain evidence="4 5">GBMRC 2046</strain>
    </source>
</reference>
<organism evidence="4 5">
    <name type="scientific">Stappia sediminis</name>
    <dbReference type="NCBI Taxonomy" id="2692190"/>
    <lineage>
        <taxon>Bacteria</taxon>
        <taxon>Pseudomonadati</taxon>
        <taxon>Pseudomonadota</taxon>
        <taxon>Alphaproteobacteria</taxon>
        <taxon>Hyphomicrobiales</taxon>
        <taxon>Stappiaceae</taxon>
        <taxon>Stappia</taxon>
    </lineage>
</organism>
<dbReference type="InterPro" id="IPR011659">
    <property type="entry name" value="WD40"/>
</dbReference>
<dbReference type="AlphaFoldDB" id="A0A7X3LUF7"/>